<evidence type="ECO:0000313" key="3">
    <source>
        <dbReference type="Proteomes" id="UP000504636"/>
    </source>
</evidence>
<dbReference type="GeneID" id="54467168"/>
<sequence length="119" mass="13475">MANVNPPQQAVTEQNQQQMQEQMQQMQQQMQQMQQQMQQMQQQIQQLRTTGHQASEYNSIARLDNACIRRNSDSITALRDYTTNASIPGFPVTPAQLWNMQGPVLDQVLTALGLPTDSG</sequence>
<feature type="compositionally biased region" description="Polar residues" evidence="1">
    <location>
        <begin position="1"/>
        <end position="13"/>
    </location>
</feature>
<evidence type="ECO:0000256" key="1">
    <source>
        <dbReference type="SAM" id="MobiDB-lite"/>
    </source>
</evidence>
<reference evidence="4" key="3">
    <citation type="submission" date="2025-04" db="UniProtKB">
        <authorList>
            <consortium name="RefSeq"/>
        </authorList>
    </citation>
    <scope>IDENTIFICATION</scope>
    <source>
        <strain evidence="4">CBS 304.34</strain>
    </source>
</reference>
<feature type="compositionally biased region" description="Low complexity" evidence="1">
    <location>
        <begin position="14"/>
        <end position="46"/>
    </location>
</feature>
<dbReference type="AlphaFoldDB" id="A0A6A6Y0N4"/>
<organism evidence="2">
    <name type="scientific">Mytilinidion resinicola</name>
    <dbReference type="NCBI Taxonomy" id="574789"/>
    <lineage>
        <taxon>Eukaryota</taxon>
        <taxon>Fungi</taxon>
        <taxon>Dikarya</taxon>
        <taxon>Ascomycota</taxon>
        <taxon>Pezizomycotina</taxon>
        <taxon>Dothideomycetes</taxon>
        <taxon>Pleosporomycetidae</taxon>
        <taxon>Mytilinidiales</taxon>
        <taxon>Mytilinidiaceae</taxon>
        <taxon>Mytilinidion</taxon>
    </lineage>
</organism>
<evidence type="ECO:0000313" key="4">
    <source>
        <dbReference type="RefSeq" id="XP_033569173.1"/>
    </source>
</evidence>
<protein>
    <submittedName>
        <fullName evidence="2 4">Uncharacterized protein</fullName>
    </submittedName>
</protein>
<dbReference type="EMBL" id="MU003724">
    <property type="protein sequence ID" value="KAF2802209.1"/>
    <property type="molecule type" value="Genomic_DNA"/>
</dbReference>
<dbReference type="RefSeq" id="XP_033569173.1">
    <property type="nucleotide sequence ID" value="XM_033726275.1"/>
</dbReference>
<keyword evidence="3" id="KW-1185">Reference proteome</keyword>
<evidence type="ECO:0000313" key="2">
    <source>
        <dbReference type="EMBL" id="KAF2802209.1"/>
    </source>
</evidence>
<dbReference type="Proteomes" id="UP000504636">
    <property type="component" value="Unplaced"/>
</dbReference>
<proteinExistence type="predicted"/>
<gene>
    <name evidence="2 4" type="ORF">BDZ99DRAFT_527578</name>
</gene>
<reference evidence="4" key="2">
    <citation type="submission" date="2020-04" db="EMBL/GenBank/DDBJ databases">
        <authorList>
            <consortium name="NCBI Genome Project"/>
        </authorList>
    </citation>
    <scope>NUCLEOTIDE SEQUENCE</scope>
    <source>
        <strain evidence="4">CBS 304.34</strain>
    </source>
</reference>
<accession>A0A6A6Y0N4</accession>
<dbReference type="OrthoDB" id="3797005at2759"/>
<name>A0A6A6Y0N4_9PEZI</name>
<feature type="region of interest" description="Disordered" evidence="1">
    <location>
        <begin position="1"/>
        <end position="52"/>
    </location>
</feature>
<reference evidence="2 4" key="1">
    <citation type="journal article" date="2020" name="Stud. Mycol.">
        <title>101 Dothideomycetes genomes: a test case for predicting lifestyles and emergence of pathogens.</title>
        <authorList>
            <person name="Haridas S."/>
            <person name="Albert R."/>
            <person name="Binder M."/>
            <person name="Bloem J."/>
            <person name="Labutti K."/>
            <person name="Salamov A."/>
            <person name="Andreopoulos B."/>
            <person name="Baker S."/>
            <person name="Barry K."/>
            <person name="Bills G."/>
            <person name="Bluhm B."/>
            <person name="Cannon C."/>
            <person name="Castanera R."/>
            <person name="Culley D."/>
            <person name="Daum C."/>
            <person name="Ezra D."/>
            <person name="Gonzalez J."/>
            <person name="Henrissat B."/>
            <person name="Kuo A."/>
            <person name="Liang C."/>
            <person name="Lipzen A."/>
            <person name="Lutzoni F."/>
            <person name="Magnuson J."/>
            <person name="Mondo S."/>
            <person name="Nolan M."/>
            <person name="Ohm R."/>
            <person name="Pangilinan J."/>
            <person name="Park H.-J."/>
            <person name="Ramirez L."/>
            <person name="Alfaro M."/>
            <person name="Sun H."/>
            <person name="Tritt A."/>
            <person name="Yoshinaga Y."/>
            <person name="Zwiers L.-H."/>
            <person name="Turgeon B."/>
            <person name="Goodwin S."/>
            <person name="Spatafora J."/>
            <person name="Crous P."/>
            <person name="Grigoriev I."/>
        </authorList>
    </citation>
    <scope>NUCLEOTIDE SEQUENCE</scope>
    <source>
        <strain evidence="2 4">CBS 304.34</strain>
    </source>
</reference>